<dbReference type="RefSeq" id="XP_013245792.1">
    <property type="nucleotide sequence ID" value="XM_013390338.1"/>
</dbReference>
<feature type="compositionally biased region" description="Polar residues" evidence="1">
    <location>
        <begin position="139"/>
        <end position="153"/>
    </location>
</feature>
<dbReference type="InterPro" id="IPR003163">
    <property type="entry name" value="Tscrpt_reg_HTH_APSES-type"/>
</dbReference>
<dbReference type="EMBL" id="JMSN01000005">
    <property type="protein sequence ID" value="KDN52953.1"/>
    <property type="molecule type" value="Genomic_DNA"/>
</dbReference>
<dbReference type="InterPro" id="IPR051642">
    <property type="entry name" value="SWI6-like"/>
</dbReference>
<dbReference type="GO" id="GO:0030907">
    <property type="term" value="C:MBF transcription complex"/>
    <property type="evidence" value="ECO:0007669"/>
    <property type="project" value="TreeGrafter"/>
</dbReference>
<feature type="domain" description="HTH APSES-type" evidence="2">
    <location>
        <begin position="210"/>
        <end position="308"/>
    </location>
</feature>
<dbReference type="Gene3D" id="3.10.260.10">
    <property type="entry name" value="Transcription regulator HTH, APSES-type DNA-binding domain"/>
    <property type="match status" value="1"/>
</dbReference>
<dbReference type="OrthoDB" id="5562739at2759"/>
<proteinExistence type="predicted"/>
<sequence length="308" mass="34883">MLSTCNLEWLFSMQQHRWHKGELAATAMTSFKTDHWVAKELHRPELVSLQQQRSTDCSKYNEGSRRALRIRTDYTLNRKDVGCGPGGLKLDTSGGAAALVDAPVKADEITQDRSMSATRRPGRPQRREPTQDQQEWRVRQTSASSSLPAASVQESEIAIRANPRTGVVTNSRSSTSRGPTMHQLVQDFKHSAIGPPKLLETSGYPFEYKRYNTSMDPRGYLPVYEYVAEDKLFMIDAENSYVHFTGIWRAVSNTKNEIVRLVEIYPELDAVVRKIRGGTLKIQGSWVPYSGCQNRFPDEEILFRIASI</sequence>
<evidence type="ECO:0000259" key="2">
    <source>
        <dbReference type="PROSITE" id="PS51299"/>
    </source>
</evidence>
<evidence type="ECO:0000313" key="4">
    <source>
        <dbReference type="Proteomes" id="UP000027361"/>
    </source>
</evidence>
<dbReference type="GO" id="GO:0033309">
    <property type="term" value="C:SBF transcription complex"/>
    <property type="evidence" value="ECO:0007669"/>
    <property type="project" value="TreeGrafter"/>
</dbReference>
<dbReference type="SUPFAM" id="SSF54616">
    <property type="entry name" value="DNA-binding domain of Mlu1-box binding protein MBP1"/>
    <property type="match status" value="1"/>
</dbReference>
<comment type="caution">
    <text evidence="3">The sequence shown here is derived from an EMBL/GenBank/DDBJ whole genome shotgun (WGS) entry which is preliminary data.</text>
</comment>
<feature type="region of interest" description="Disordered" evidence="1">
    <location>
        <begin position="103"/>
        <end position="153"/>
    </location>
</feature>
<dbReference type="PROSITE" id="PS51299">
    <property type="entry name" value="HTH_APSES"/>
    <property type="match status" value="1"/>
</dbReference>
<dbReference type="PANTHER" id="PTHR43828:SF5">
    <property type="entry name" value="TRANSCRIPTIONAL REPRESSOR XBP1"/>
    <property type="match status" value="1"/>
</dbReference>
<dbReference type="PANTHER" id="PTHR43828">
    <property type="entry name" value="ASPARAGINASE"/>
    <property type="match status" value="1"/>
</dbReference>
<dbReference type="GeneID" id="25261486"/>
<dbReference type="HOGENOM" id="CLU_903682_0_0_1"/>
<dbReference type="GO" id="GO:0003677">
    <property type="term" value="F:DNA binding"/>
    <property type="evidence" value="ECO:0007669"/>
    <property type="project" value="InterPro"/>
</dbReference>
<dbReference type="InterPro" id="IPR036887">
    <property type="entry name" value="HTH_APSES_sf"/>
</dbReference>
<dbReference type="InParanoid" id="A0A066WK61"/>
<protein>
    <recommendedName>
        <fullName evidence="2">HTH APSES-type domain-containing protein</fullName>
    </recommendedName>
</protein>
<feature type="compositionally biased region" description="Basic and acidic residues" evidence="1">
    <location>
        <begin position="125"/>
        <end position="138"/>
    </location>
</feature>
<dbReference type="GO" id="GO:0000981">
    <property type="term" value="F:DNA-binding transcription factor activity, RNA polymerase II-specific"/>
    <property type="evidence" value="ECO:0007669"/>
    <property type="project" value="UniProtKB-ARBA"/>
</dbReference>
<evidence type="ECO:0000313" key="3">
    <source>
        <dbReference type="EMBL" id="KDN52953.1"/>
    </source>
</evidence>
<name>A0A066WK61_TILAU</name>
<accession>A0A066WK61</accession>
<dbReference type="STRING" id="1037660.A0A066WK61"/>
<dbReference type="Proteomes" id="UP000027361">
    <property type="component" value="Unassembled WGS sequence"/>
</dbReference>
<gene>
    <name evidence="3" type="ORF">K437DRAFT_133270</name>
</gene>
<organism evidence="3 4">
    <name type="scientific">Tilletiaria anomala (strain ATCC 24038 / CBS 436.72 / UBC 951)</name>
    <dbReference type="NCBI Taxonomy" id="1037660"/>
    <lineage>
        <taxon>Eukaryota</taxon>
        <taxon>Fungi</taxon>
        <taxon>Dikarya</taxon>
        <taxon>Basidiomycota</taxon>
        <taxon>Ustilaginomycotina</taxon>
        <taxon>Exobasidiomycetes</taxon>
        <taxon>Georgefischeriales</taxon>
        <taxon>Tilletiariaceae</taxon>
        <taxon>Tilletiaria</taxon>
    </lineage>
</organism>
<reference evidence="3 4" key="1">
    <citation type="submission" date="2014-05" db="EMBL/GenBank/DDBJ databases">
        <title>Draft genome sequence of a rare smut relative, Tilletiaria anomala UBC 951.</title>
        <authorList>
            <consortium name="DOE Joint Genome Institute"/>
            <person name="Toome M."/>
            <person name="Kuo A."/>
            <person name="Henrissat B."/>
            <person name="Lipzen A."/>
            <person name="Tritt A."/>
            <person name="Yoshinaga Y."/>
            <person name="Zane M."/>
            <person name="Barry K."/>
            <person name="Grigoriev I.V."/>
            <person name="Spatafora J.W."/>
            <person name="Aimea M.C."/>
        </authorList>
    </citation>
    <scope>NUCLEOTIDE SEQUENCE [LARGE SCALE GENOMIC DNA]</scope>
    <source>
        <strain evidence="3 4">UBC 951</strain>
    </source>
</reference>
<keyword evidence="4" id="KW-1185">Reference proteome</keyword>
<dbReference type="AlphaFoldDB" id="A0A066WK61"/>
<evidence type="ECO:0000256" key="1">
    <source>
        <dbReference type="SAM" id="MobiDB-lite"/>
    </source>
</evidence>